<evidence type="ECO:0000259" key="1">
    <source>
        <dbReference type="Pfam" id="PF08268"/>
    </source>
</evidence>
<reference evidence="2" key="1">
    <citation type="journal article" date="2014" name="Nat. Commun.">
        <title>The emerging biofuel crop Camelina sativa retains a highly undifferentiated hexaploid genome structure.</title>
        <authorList>
            <person name="Kagale S."/>
            <person name="Koh C."/>
            <person name="Nixon J."/>
            <person name="Bollina V."/>
            <person name="Clarke W.E."/>
            <person name="Tuteja R."/>
            <person name="Spillane C."/>
            <person name="Robinson S.J."/>
            <person name="Links M.G."/>
            <person name="Clarke C."/>
            <person name="Higgins E.E."/>
            <person name="Huebert T."/>
            <person name="Sharpe A.G."/>
            <person name="Parkin I.A."/>
        </authorList>
    </citation>
    <scope>NUCLEOTIDE SEQUENCE [LARGE SCALE GENOMIC DNA]</scope>
    <source>
        <strain evidence="2">cv. DH55</strain>
    </source>
</reference>
<name>A0ABM1R5S7_CAMSA</name>
<dbReference type="InterPro" id="IPR017451">
    <property type="entry name" value="F-box-assoc_interact_dom"/>
</dbReference>
<accession>A0ABM1R5S7</accession>
<evidence type="ECO:0000313" key="3">
    <source>
        <dbReference type="RefSeq" id="XP_019094365.1"/>
    </source>
</evidence>
<dbReference type="GeneID" id="104759071"/>
<evidence type="ECO:0000313" key="2">
    <source>
        <dbReference type="Proteomes" id="UP000694864"/>
    </source>
</evidence>
<proteinExistence type="predicted"/>
<keyword evidence="2" id="KW-1185">Reference proteome</keyword>
<protein>
    <submittedName>
        <fullName evidence="3">F-box protein DOR-like</fullName>
    </submittedName>
</protein>
<dbReference type="RefSeq" id="XP_019094365.1">
    <property type="nucleotide sequence ID" value="XM_019238820.1"/>
</dbReference>
<feature type="domain" description="F-box associated beta-propeller type 3" evidence="1">
    <location>
        <begin position="5"/>
        <end position="231"/>
    </location>
</feature>
<sequence length="240" mass="27468">MTRRRVALSSYLGYDPIEKQFKVLAMTFPSRSDNGISEEHQVLTLGGTGSWRMVQCCIPHCPGWKVICISGVLYYQAKVTMSSSCSMIVCFDVRSEKFSFIKVTEAFTSVVHDTSTLINYKGKLGSITTPDYYCVSGKTGAFVLCVLDDPEKHEWSKHIYIFPPQWEHVFEQITLHIVGVTRNNEVILSRIYPSDPFYVFYFNLEKKTIRRVQIQGMGAFMGDVYTFVDHVEDLQVKHLT</sequence>
<organism evidence="2 3">
    <name type="scientific">Camelina sativa</name>
    <name type="common">False flax</name>
    <name type="synonym">Myagrum sativum</name>
    <dbReference type="NCBI Taxonomy" id="90675"/>
    <lineage>
        <taxon>Eukaryota</taxon>
        <taxon>Viridiplantae</taxon>
        <taxon>Streptophyta</taxon>
        <taxon>Embryophyta</taxon>
        <taxon>Tracheophyta</taxon>
        <taxon>Spermatophyta</taxon>
        <taxon>Magnoliopsida</taxon>
        <taxon>eudicotyledons</taxon>
        <taxon>Gunneridae</taxon>
        <taxon>Pentapetalae</taxon>
        <taxon>rosids</taxon>
        <taxon>malvids</taxon>
        <taxon>Brassicales</taxon>
        <taxon>Brassicaceae</taxon>
        <taxon>Camelineae</taxon>
        <taxon>Camelina</taxon>
    </lineage>
</organism>
<dbReference type="PANTHER" id="PTHR31111:SF99">
    <property type="entry name" value="F-BOX PROTEIN DOR"/>
    <property type="match status" value="1"/>
</dbReference>
<gene>
    <name evidence="3" type="primary">LOC104759071</name>
</gene>
<dbReference type="InterPro" id="IPR013187">
    <property type="entry name" value="F-box-assoc_dom_typ3"/>
</dbReference>
<dbReference type="NCBIfam" id="TIGR01640">
    <property type="entry name" value="F_box_assoc_1"/>
    <property type="match status" value="1"/>
</dbReference>
<dbReference type="Proteomes" id="UP000694864">
    <property type="component" value="Chromosome 17"/>
</dbReference>
<dbReference type="PANTHER" id="PTHR31111">
    <property type="entry name" value="BNAA05G37150D PROTEIN-RELATED"/>
    <property type="match status" value="1"/>
</dbReference>
<dbReference type="Pfam" id="PF08268">
    <property type="entry name" value="FBA_3"/>
    <property type="match status" value="1"/>
</dbReference>
<reference evidence="3" key="2">
    <citation type="submission" date="2025-08" db="UniProtKB">
        <authorList>
            <consortium name="RefSeq"/>
        </authorList>
    </citation>
    <scope>IDENTIFICATION</scope>
    <source>
        <tissue evidence="3">Leaf</tissue>
    </source>
</reference>